<dbReference type="Proteomes" id="UP000663872">
    <property type="component" value="Unassembled WGS sequence"/>
</dbReference>
<gene>
    <name evidence="17" type="ORF">FME351_LOCUS17831</name>
    <name evidence="14" type="ORF">GRG538_LOCUS424</name>
    <name evidence="19" type="ORF">HFQ381_LOCUS25531</name>
    <name evidence="16" type="ORF">KIK155_LOCUS10811</name>
    <name evidence="15" type="ORF">LUA448_LOCUS14091</name>
    <name evidence="22" type="ORF">QYT958_LOCUS15994</name>
    <name evidence="13" type="ORF">TIS948_LOCUS12135</name>
    <name evidence="20" type="ORF">TOA249_LOCUS8111</name>
    <name evidence="21" type="ORF">TSG867_LOCUS26357</name>
    <name evidence="18" type="ORF">UJA718_LOCUS16831</name>
</gene>
<feature type="repeat" description="WD" evidence="10">
    <location>
        <begin position="524"/>
        <end position="557"/>
    </location>
</feature>
<feature type="compositionally biased region" description="Low complexity" evidence="11">
    <location>
        <begin position="12"/>
        <end position="33"/>
    </location>
</feature>
<keyword evidence="6" id="KW-0498">Mitosis</keyword>
<feature type="compositionally biased region" description="Low complexity" evidence="11">
    <location>
        <begin position="129"/>
        <end position="153"/>
    </location>
</feature>
<feature type="repeat" description="WD" evidence="10">
    <location>
        <begin position="394"/>
        <end position="435"/>
    </location>
</feature>
<feature type="domain" description="CDC20/Fizzy WD40" evidence="12">
    <location>
        <begin position="266"/>
        <end position="555"/>
    </location>
</feature>
<dbReference type="InterPro" id="IPR036322">
    <property type="entry name" value="WD40_repeat_dom_sf"/>
</dbReference>
<evidence type="ECO:0000256" key="2">
    <source>
        <dbReference type="ARBA" id="ARBA00006445"/>
    </source>
</evidence>
<feature type="compositionally biased region" description="Low complexity" evidence="11">
    <location>
        <begin position="73"/>
        <end position="90"/>
    </location>
</feature>
<dbReference type="InterPro" id="IPR056150">
    <property type="entry name" value="WD40_CDC20-Fz"/>
</dbReference>
<dbReference type="Proteomes" id="UP000663825">
    <property type="component" value="Unassembled WGS sequence"/>
</dbReference>
<evidence type="ECO:0000313" key="21">
    <source>
        <dbReference type="EMBL" id="CAF4577389.1"/>
    </source>
</evidence>
<feature type="region of interest" description="Disordered" evidence="11">
    <location>
        <begin position="128"/>
        <end position="153"/>
    </location>
</feature>
<dbReference type="GO" id="GO:0005680">
    <property type="term" value="C:anaphase-promoting complex"/>
    <property type="evidence" value="ECO:0007669"/>
    <property type="project" value="TreeGrafter"/>
</dbReference>
<evidence type="ECO:0000313" key="14">
    <source>
        <dbReference type="EMBL" id="CAF3299400.1"/>
    </source>
</evidence>
<reference evidence="14" key="1">
    <citation type="submission" date="2021-02" db="EMBL/GenBank/DDBJ databases">
        <authorList>
            <person name="Nowell W R."/>
        </authorList>
    </citation>
    <scope>NUCLEOTIDE SEQUENCE</scope>
</reference>
<keyword evidence="3 10" id="KW-0853">WD repeat</keyword>
<dbReference type="AlphaFoldDB" id="A0A817SRB1"/>
<dbReference type="Proteomes" id="UP000663869">
    <property type="component" value="Unassembled WGS sequence"/>
</dbReference>
<dbReference type="Proteomes" id="UP000663862">
    <property type="component" value="Unassembled WGS sequence"/>
</dbReference>
<evidence type="ECO:0000256" key="1">
    <source>
        <dbReference type="ARBA" id="ARBA00004906"/>
    </source>
</evidence>
<evidence type="ECO:0000256" key="7">
    <source>
        <dbReference type="ARBA" id="ARBA00023306"/>
    </source>
</evidence>
<dbReference type="Proteomes" id="UP000663865">
    <property type="component" value="Unassembled WGS sequence"/>
</dbReference>
<evidence type="ECO:0000313" key="22">
    <source>
        <dbReference type="EMBL" id="CAF4669925.1"/>
    </source>
</evidence>
<dbReference type="Proteomes" id="UP000663848">
    <property type="component" value="Unassembled WGS sequence"/>
</dbReference>
<protein>
    <recommendedName>
        <fullName evidence="8">Fizzy-related protein homolog</fullName>
    </recommendedName>
    <alternativeName>
        <fullName evidence="9">Cdh1/Hct1 homolog</fullName>
    </alternativeName>
</protein>
<dbReference type="GO" id="GO:0051301">
    <property type="term" value="P:cell division"/>
    <property type="evidence" value="ECO:0007669"/>
    <property type="project" value="UniProtKB-KW"/>
</dbReference>
<evidence type="ECO:0000313" key="23">
    <source>
        <dbReference type="Proteomes" id="UP000663872"/>
    </source>
</evidence>
<evidence type="ECO:0000313" key="17">
    <source>
        <dbReference type="EMBL" id="CAF3518932.1"/>
    </source>
</evidence>
<evidence type="ECO:0000256" key="9">
    <source>
        <dbReference type="ARBA" id="ARBA00081406"/>
    </source>
</evidence>
<comment type="caution">
    <text evidence="14">The sequence shown here is derived from an EMBL/GenBank/DDBJ whole genome shotgun (WGS) entry which is preliminary data.</text>
</comment>
<dbReference type="SUPFAM" id="SSF50978">
    <property type="entry name" value="WD40 repeat-like"/>
    <property type="match status" value="1"/>
</dbReference>
<evidence type="ECO:0000256" key="4">
    <source>
        <dbReference type="ARBA" id="ARBA00022618"/>
    </source>
</evidence>
<dbReference type="OrthoDB" id="10263272at2759"/>
<dbReference type="EMBL" id="CAJNXB010001797">
    <property type="protein sequence ID" value="CAF3193622.1"/>
    <property type="molecule type" value="Genomic_DNA"/>
</dbReference>
<keyword evidence="5" id="KW-0677">Repeat</keyword>
<name>A0A817SRB1_9BILA</name>
<dbReference type="EMBL" id="CAJOBP010002656">
    <property type="protein sequence ID" value="CAF4366953.1"/>
    <property type="molecule type" value="Genomic_DNA"/>
</dbReference>
<keyword evidence="24" id="KW-1185">Reference proteome</keyword>
<dbReference type="GO" id="GO:1905786">
    <property type="term" value="P:positive regulation of anaphase-promoting complex-dependent catabolic process"/>
    <property type="evidence" value="ECO:0007669"/>
    <property type="project" value="TreeGrafter"/>
</dbReference>
<evidence type="ECO:0000313" key="19">
    <source>
        <dbReference type="EMBL" id="CAF4472163.1"/>
    </source>
</evidence>
<comment type="pathway">
    <text evidence="1">Protein modification; protein ubiquitination.</text>
</comment>
<dbReference type="PROSITE" id="PS50082">
    <property type="entry name" value="WD_REPEATS_2"/>
    <property type="match status" value="4"/>
</dbReference>
<evidence type="ECO:0000256" key="5">
    <source>
        <dbReference type="ARBA" id="ARBA00022737"/>
    </source>
</evidence>
<evidence type="ECO:0000256" key="8">
    <source>
        <dbReference type="ARBA" id="ARBA00073600"/>
    </source>
</evidence>
<dbReference type="Proteomes" id="UP000663838">
    <property type="component" value="Unassembled WGS sequence"/>
</dbReference>
<dbReference type="EMBL" id="CAJNYD010001756">
    <property type="protein sequence ID" value="CAF3362629.1"/>
    <property type="molecule type" value="Genomic_DNA"/>
</dbReference>
<dbReference type="InterPro" id="IPR001680">
    <property type="entry name" value="WD40_rpt"/>
</dbReference>
<feature type="repeat" description="WD" evidence="10">
    <location>
        <begin position="436"/>
        <end position="480"/>
    </location>
</feature>
<dbReference type="PANTHER" id="PTHR19918:SF1">
    <property type="entry name" value="FIZZY-RELATED PROTEIN HOMOLOG"/>
    <property type="match status" value="1"/>
</dbReference>
<dbReference type="PANTHER" id="PTHR19918">
    <property type="entry name" value="CELL DIVISION CYCLE 20 CDC20 FIZZY -RELATED"/>
    <property type="match status" value="1"/>
</dbReference>
<dbReference type="GO" id="GO:0010997">
    <property type="term" value="F:anaphase-promoting complex binding"/>
    <property type="evidence" value="ECO:0007669"/>
    <property type="project" value="InterPro"/>
</dbReference>
<evidence type="ECO:0000256" key="6">
    <source>
        <dbReference type="ARBA" id="ARBA00022776"/>
    </source>
</evidence>
<dbReference type="EMBL" id="CAJOBS010000379">
    <property type="protein sequence ID" value="CAF4563845.1"/>
    <property type="molecule type" value="Genomic_DNA"/>
</dbReference>
<sequence length="578" mass="64191">MESDFERRLIRSMSGCSSVSSSPFSSPISSPSPIKHSDRFIPLRSLSQPSAFYIDQEQIHKGPMSDKKASRESSSNTNTGTNSSTTTGTTIAADRAKDMLTYQALLQNEMFGTHIDCLYDEQHLQNAYSNGNSNHHNTTGTTNQTGNNDTNNNVGTTTTTTTTVVGQGLGSQIHTTAISAINGILTPSPGFLSQSCQQHLPYTNSNSNLLRTRDPNTIFRYCARRNRDDLHYSPYSLSPLSPASIRLLRSPRKQLRKIPKTPFKVLDAPELQDDFYLNLVDWSSTNILAVGLNASVYLWNANTSNVTRLCDLQTESDTVTSVAWSDRGQYVAVGTHKGIVQIWDVATNRKTVSFPRHTARVGALAWNDLCIYSGSRDRFILQNDTRSNKQERKLAGHRQEVCGLKWSPDRQLLASGGNDNRLLVWNQSCSNPIQVYTDHTAAVKAIAWSPHQQGLLASGGGTADRHIRFWNTLTAQNLQSIDTGSQVCNLAWSKHTNELVSTHGYSQHQIVVWKYPSMLQLARLTGHTFRVLYLAVSPDGESIVTGAGDETLRFWNVFTKCRANKESDSVLNLFNKIR</sequence>
<feature type="compositionally biased region" description="Basic and acidic residues" evidence="11">
    <location>
        <begin position="61"/>
        <end position="71"/>
    </location>
</feature>
<evidence type="ECO:0000259" key="12">
    <source>
        <dbReference type="Pfam" id="PF24807"/>
    </source>
</evidence>
<dbReference type="EMBL" id="CAJNYU010002220">
    <property type="protein sequence ID" value="CAF3518932.1"/>
    <property type="molecule type" value="Genomic_DNA"/>
</dbReference>
<dbReference type="InterPro" id="IPR015943">
    <property type="entry name" value="WD40/YVTN_repeat-like_dom_sf"/>
</dbReference>
<keyword evidence="4" id="KW-0132">Cell division</keyword>
<dbReference type="SMART" id="SM00320">
    <property type="entry name" value="WD40"/>
    <property type="match status" value="7"/>
</dbReference>
<feature type="repeat" description="WD" evidence="10">
    <location>
        <begin position="312"/>
        <end position="353"/>
    </location>
</feature>
<evidence type="ECO:0000313" key="13">
    <source>
        <dbReference type="EMBL" id="CAF3193622.1"/>
    </source>
</evidence>
<dbReference type="CDD" id="cd00200">
    <property type="entry name" value="WD40"/>
    <property type="match status" value="1"/>
</dbReference>
<feature type="region of interest" description="Disordered" evidence="11">
    <location>
        <begin position="61"/>
        <end position="90"/>
    </location>
</feature>
<proteinExistence type="inferred from homology"/>
<evidence type="ECO:0000256" key="11">
    <source>
        <dbReference type="SAM" id="MobiDB-lite"/>
    </source>
</evidence>
<dbReference type="PROSITE" id="PS50294">
    <property type="entry name" value="WD_REPEATS_REGION"/>
    <property type="match status" value="3"/>
</dbReference>
<dbReference type="InterPro" id="IPR019775">
    <property type="entry name" value="WD40_repeat_CS"/>
</dbReference>
<dbReference type="EMBL" id="CAJOBQ010002757">
    <property type="protein sequence ID" value="CAF4577389.1"/>
    <property type="molecule type" value="Genomic_DNA"/>
</dbReference>
<evidence type="ECO:0000313" key="16">
    <source>
        <dbReference type="EMBL" id="CAF3430906.1"/>
    </source>
</evidence>
<dbReference type="EMBL" id="CAJOBR010002277">
    <property type="protein sequence ID" value="CAF4669925.1"/>
    <property type="molecule type" value="Genomic_DNA"/>
</dbReference>
<dbReference type="FunFam" id="2.130.10.10:FF:000025">
    <property type="entry name" value="FIZZY-related 2 isoform 1"/>
    <property type="match status" value="1"/>
</dbReference>
<feature type="region of interest" description="Disordered" evidence="11">
    <location>
        <begin position="1"/>
        <end position="36"/>
    </location>
</feature>
<dbReference type="EMBL" id="CAJNYT010000010">
    <property type="protein sequence ID" value="CAF3299400.1"/>
    <property type="molecule type" value="Genomic_DNA"/>
</dbReference>
<accession>A0A817SRB1</accession>
<dbReference type="Pfam" id="PF24807">
    <property type="entry name" value="WD40_CDC20-Fz"/>
    <property type="match status" value="1"/>
</dbReference>
<dbReference type="Proteomes" id="UP000663851">
    <property type="component" value="Unassembled WGS sequence"/>
</dbReference>
<dbReference type="GO" id="GO:0031145">
    <property type="term" value="P:anaphase-promoting complex-dependent catabolic process"/>
    <property type="evidence" value="ECO:0007669"/>
    <property type="project" value="TreeGrafter"/>
</dbReference>
<dbReference type="PROSITE" id="PS00678">
    <property type="entry name" value="WD_REPEATS_1"/>
    <property type="match status" value="1"/>
</dbReference>
<keyword evidence="7" id="KW-0131">Cell cycle</keyword>
<organism evidence="14 23">
    <name type="scientific">Rotaria socialis</name>
    <dbReference type="NCBI Taxonomy" id="392032"/>
    <lineage>
        <taxon>Eukaryota</taxon>
        <taxon>Metazoa</taxon>
        <taxon>Spiralia</taxon>
        <taxon>Gnathifera</taxon>
        <taxon>Rotifera</taxon>
        <taxon>Eurotatoria</taxon>
        <taxon>Bdelloidea</taxon>
        <taxon>Philodinida</taxon>
        <taxon>Philodinidae</taxon>
        <taxon>Rotaria</taxon>
    </lineage>
</organism>
<evidence type="ECO:0000313" key="18">
    <source>
        <dbReference type="EMBL" id="CAF4366953.1"/>
    </source>
</evidence>
<dbReference type="EMBL" id="CAJOBO010002878">
    <property type="protein sequence ID" value="CAF4472163.1"/>
    <property type="molecule type" value="Genomic_DNA"/>
</dbReference>
<evidence type="ECO:0000256" key="10">
    <source>
        <dbReference type="PROSITE-ProRule" id="PRU00221"/>
    </source>
</evidence>
<evidence type="ECO:0000313" key="20">
    <source>
        <dbReference type="EMBL" id="CAF4563845.1"/>
    </source>
</evidence>
<comment type="similarity">
    <text evidence="2">Belongs to the WD repeat CDC20/Fizzy family.</text>
</comment>
<dbReference type="Proteomes" id="UP000663833">
    <property type="component" value="Unassembled WGS sequence"/>
</dbReference>
<dbReference type="Gene3D" id="2.130.10.10">
    <property type="entry name" value="YVTN repeat-like/Quinoprotein amine dehydrogenase"/>
    <property type="match status" value="1"/>
</dbReference>
<dbReference type="Proteomes" id="UP000663873">
    <property type="component" value="Unassembled WGS sequence"/>
</dbReference>
<dbReference type="EMBL" id="CAJNYV010001644">
    <property type="protein sequence ID" value="CAF3430906.1"/>
    <property type="molecule type" value="Genomic_DNA"/>
</dbReference>
<dbReference type="InterPro" id="IPR033010">
    <property type="entry name" value="Cdc20/Fizzy"/>
</dbReference>
<dbReference type="GO" id="GO:1990757">
    <property type="term" value="F:ubiquitin ligase activator activity"/>
    <property type="evidence" value="ECO:0007669"/>
    <property type="project" value="TreeGrafter"/>
</dbReference>
<evidence type="ECO:0000313" key="24">
    <source>
        <dbReference type="Proteomes" id="UP000663873"/>
    </source>
</evidence>
<evidence type="ECO:0000256" key="3">
    <source>
        <dbReference type="ARBA" id="ARBA00022574"/>
    </source>
</evidence>
<evidence type="ECO:0000313" key="15">
    <source>
        <dbReference type="EMBL" id="CAF3362629.1"/>
    </source>
</evidence>